<comment type="caution">
    <text evidence="2">The sequence shown here is derived from an EMBL/GenBank/DDBJ whole genome shotgun (WGS) entry which is preliminary data.</text>
</comment>
<accession>A0A8T9C7P0</accession>
<dbReference type="EMBL" id="QGMK01000444">
    <property type="protein sequence ID" value="TVY81651.1"/>
    <property type="molecule type" value="Genomic_DNA"/>
</dbReference>
<evidence type="ECO:0000313" key="2">
    <source>
        <dbReference type="EMBL" id="TVY81651.1"/>
    </source>
</evidence>
<sequence length="607" mass="66816">MLWNVWLLGFLSLVACVEETAIAGQDLRMRGLKQWPLGLAASLSIDVSSAFNAPADVPTWCGKPYMSSNHSLDLGGQFQFPTPQQNPLLYVTVQPRYSIFLDNDGSGSFIVDAAISHTFGQAYKNASYDTPGKNTSNAFTTLDFEIYNEDNGELLVSNSVPINSTGNLFNFTFSSFPPRFQPYQISIYGTSPDGQQTYSGTSQIYVLPARTYGSAVKIDNLYGGLYVQNANNSYTGWYSIFPNGGYADGSYVLPSNISYTPLETYVQQGFNTINVVPDGGAPEQSYDTEQLATYWDLMDELNLFNLYDMRFAFQNSTRISDQVALWQNRSTLLMWYTADEPDGWAYALNSTKLAYDQLKELDPYHPVSLVLNCQDFYYKEYASGGDVIFEDAYPVAINATWSIPWGTPCNTTYGDCGCDNCLGELADVSTRLDDLETYQENLGPGTIGRKPGWAVLQAFGEQDYWKSIPSVQEVENMMMLAVNHGAKGLTYWIYPSTDEVNVGSGEFGKVFQTETVKEFLFGTDVIKGLAVEGEALCLDIGRQMLVGVASGQYVDSEATVSVQLPVAVSGIEQVLYGDSSWAVDNGKLTKSGMKGLEVSVLVLDVSA</sequence>
<feature type="signal peptide" evidence="1">
    <location>
        <begin position="1"/>
        <end position="16"/>
    </location>
</feature>
<dbReference type="OrthoDB" id="2338662at2759"/>
<dbReference type="AlphaFoldDB" id="A0A8T9C7P0"/>
<keyword evidence="3" id="KW-1185">Reference proteome</keyword>
<dbReference type="SUPFAM" id="SSF51445">
    <property type="entry name" value="(Trans)glycosidases"/>
    <property type="match status" value="1"/>
</dbReference>
<protein>
    <recommendedName>
        <fullName evidence="4">Glycoside hydrolase subgroup catalytic core</fullName>
    </recommendedName>
</protein>
<feature type="chain" id="PRO_5035776057" description="Glycoside hydrolase subgroup catalytic core" evidence="1">
    <location>
        <begin position="17"/>
        <end position="607"/>
    </location>
</feature>
<dbReference type="Gene3D" id="3.20.20.80">
    <property type="entry name" value="Glycosidases"/>
    <property type="match status" value="1"/>
</dbReference>
<evidence type="ECO:0008006" key="4">
    <source>
        <dbReference type="Google" id="ProtNLM"/>
    </source>
</evidence>
<dbReference type="Proteomes" id="UP000469558">
    <property type="component" value="Unassembled WGS sequence"/>
</dbReference>
<reference evidence="2 3" key="1">
    <citation type="submission" date="2018-05" db="EMBL/GenBank/DDBJ databases">
        <title>Genome sequencing and assembly of the regulated plant pathogen Lachnellula willkommii and related sister species for the development of diagnostic species identification markers.</title>
        <authorList>
            <person name="Giroux E."/>
            <person name="Bilodeau G."/>
        </authorList>
    </citation>
    <scope>NUCLEOTIDE SEQUENCE [LARGE SCALE GENOMIC DNA]</scope>
    <source>
        <strain evidence="2 3">CBS 268.59</strain>
    </source>
</reference>
<gene>
    <name evidence="2" type="ORF">LSUE1_G002813</name>
</gene>
<keyword evidence="1" id="KW-0732">Signal</keyword>
<name>A0A8T9C7P0_9HELO</name>
<organism evidence="2 3">
    <name type="scientific">Lachnellula suecica</name>
    <dbReference type="NCBI Taxonomy" id="602035"/>
    <lineage>
        <taxon>Eukaryota</taxon>
        <taxon>Fungi</taxon>
        <taxon>Dikarya</taxon>
        <taxon>Ascomycota</taxon>
        <taxon>Pezizomycotina</taxon>
        <taxon>Leotiomycetes</taxon>
        <taxon>Helotiales</taxon>
        <taxon>Lachnaceae</taxon>
        <taxon>Lachnellula</taxon>
    </lineage>
</organism>
<proteinExistence type="predicted"/>
<dbReference type="InterPro" id="IPR017853">
    <property type="entry name" value="GH"/>
</dbReference>
<evidence type="ECO:0000256" key="1">
    <source>
        <dbReference type="SAM" id="SignalP"/>
    </source>
</evidence>
<evidence type="ECO:0000313" key="3">
    <source>
        <dbReference type="Proteomes" id="UP000469558"/>
    </source>
</evidence>